<keyword evidence="6 9" id="KW-1133">Transmembrane helix</keyword>
<dbReference type="PANTHER" id="PTHR11434">
    <property type="entry name" value="NADH-UBIQUINONE OXIDOREDUCTASE SUBUNIT ND4L"/>
    <property type="match status" value="1"/>
</dbReference>
<keyword evidence="4 9" id="KW-0812">Transmembrane</keyword>
<comment type="catalytic activity">
    <reaction evidence="9">
        <text>a quinone + NADH + 5 H(+)(in) = a quinol + NAD(+) + 4 H(+)(out)</text>
        <dbReference type="Rhea" id="RHEA:57888"/>
        <dbReference type="ChEBI" id="CHEBI:15378"/>
        <dbReference type="ChEBI" id="CHEBI:24646"/>
        <dbReference type="ChEBI" id="CHEBI:57540"/>
        <dbReference type="ChEBI" id="CHEBI:57945"/>
        <dbReference type="ChEBI" id="CHEBI:132124"/>
    </reaction>
</comment>
<dbReference type="PANTHER" id="PTHR11434:SF21">
    <property type="entry name" value="NADH DEHYDROGENASE SUBUNIT 4L-RELATED"/>
    <property type="match status" value="1"/>
</dbReference>
<name>A0A7L9RT98_9PROT</name>
<evidence type="ECO:0000256" key="3">
    <source>
        <dbReference type="ARBA" id="ARBA00022448"/>
    </source>
</evidence>
<organism evidence="10 11">
    <name type="scientific">Candidatus Bodocaedibacter vickermanii</name>
    <dbReference type="NCBI Taxonomy" id="2741701"/>
    <lineage>
        <taxon>Bacteria</taxon>
        <taxon>Pseudomonadati</taxon>
        <taxon>Pseudomonadota</taxon>
        <taxon>Alphaproteobacteria</taxon>
        <taxon>Holosporales</taxon>
        <taxon>Candidatus Paracaedibacteraceae</taxon>
        <taxon>Candidatus Bodocaedibacter</taxon>
    </lineage>
</organism>
<accession>A0A7L9RT98</accession>
<dbReference type="GO" id="GO:0050136">
    <property type="term" value="F:NADH dehydrogenase (quinone) (non-electrogenic) activity"/>
    <property type="evidence" value="ECO:0007669"/>
    <property type="project" value="UniProtKB-UniRule"/>
</dbReference>
<evidence type="ECO:0000256" key="9">
    <source>
        <dbReference type="HAMAP-Rule" id="MF_01456"/>
    </source>
</evidence>
<evidence type="ECO:0000256" key="5">
    <source>
        <dbReference type="ARBA" id="ARBA00022967"/>
    </source>
</evidence>
<evidence type="ECO:0000256" key="8">
    <source>
        <dbReference type="ARBA" id="ARBA00023136"/>
    </source>
</evidence>
<feature type="transmembrane region" description="Helical" evidence="9">
    <location>
        <begin position="32"/>
        <end position="53"/>
    </location>
</feature>
<dbReference type="KEGG" id="pbal:CPBP_00611"/>
<keyword evidence="7 9" id="KW-0520">NAD</keyword>
<dbReference type="GO" id="GO:0042773">
    <property type="term" value="P:ATP synthesis coupled electron transport"/>
    <property type="evidence" value="ECO:0007669"/>
    <property type="project" value="InterPro"/>
</dbReference>
<proteinExistence type="inferred from homology"/>
<dbReference type="EC" id="7.1.1.-" evidence="9"/>
<keyword evidence="9" id="KW-0830">Ubiquinone</keyword>
<reference evidence="10 11" key="1">
    <citation type="submission" date="2020-06" db="EMBL/GenBank/DDBJ databases">
        <title>The endosymbiont of the kinetoplastid Bodo saltans is a Paracaedibacter-like alpha-proteobacterium possessing a putative toxin-antitoxin system.</title>
        <authorList>
            <person name="Midha S."/>
            <person name="Rigden D.J."/>
            <person name="Siozios S."/>
            <person name="Hurst G.D.D."/>
            <person name="Jackson A.P."/>
        </authorList>
    </citation>
    <scope>NUCLEOTIDE SEQUENCE [LARGE SCALE GENOMIC DNA]</scope>
    <source>
        <strain evidence="10">Lake Konstanz</strain>
    </source>
</reference>
<feature type="transmembrane region" description="Helical" evidence="9">
    <location>
        <begin position="59"/>
        <end position="85"/>
    </location>
</feature>
<keyword evidence="9" id="KW-0874">Quinone</keyword>
<comment type="similarity">
    <text evidence="2 9">Belongs to the complex I subunit 4L family.</text>
</comment>
<gene>
    <name evidence="9" type="primary">nuoK</name>
    <name evidence="10" type="ORF">CPBP_00611</name>
</gene>
<dbReference type="AlphaFoldDB" id="A0A7L9RT98"/>
<dbReference type="NCBIfam" id="NF004323">
    <property type="entry name" value="PRK05715.1-5"/>
    <property type="match status" value="1"/>
</dbReference>
<keyword evidence="8 9" id="KW-0472">Membrane</keyword>
<dbReference type="GO" id="GO:0005886">
    <property type="term" value="C:plasma membrane"/>
    <property type="evidence" value="ECO:0007669"/>
    <property type="project" value="UniProtKB-SubCell"/>
</dbReference>
<dbReference type="EMBL" id="CP054719">
    <property type="protein sequence ID" value="QOL19840.1"/>
    <property type="molecule type" value="Genomic_DNA"/>
</dbReference>
<keyword evidence="10" id="KW-0560">Oxidoreductase</keyword>
<evidence type="ECO:0000256" key="2">
    <source>
        <dbReference type="ARBA" id="ARBA00010519"/>
    </source>
</evidence>
<evidence type="ECO:0000256" key="4">
    <source>
        <dbReference type="ARBA" id="ARBA00022692"/>
    </source>
</evidence>
<dbReference type="RefSeq" id="WP_350332582.1">
    <property type="nucleotide sequence ID" value="NZ_CP054719.1"/>
</dbReference>
<dbReference type="Gene3D" id="1.10.287.3510">
    <property type="match status" value="1"/>
</dbReference>
<evidence type="ECO:0000256" key="1">
    <source>
        <dbReference type="ARBA" id="ARBA00004141"/>
    </source>
</evidence>
<dbReference type="NCBIfam" id="NF004320">
    <property type="entry name" value="PRK05715.1-2"/>
    <property type="match status" value="1"/>
</dbReference>
<evidence type="ECO:0000256" key="6">
    <source>
        <dbReference type="ARBA" id="ARBA00022989"/>
    </source>
</evidence>
<evidence type="ECO:0000313" key="11">
    <source>
        <dbReference type="Proteomes" id="UP000594001"/>
    </source>
</evidence>
<dbReference type="HAMAP" id="MF_01456">
    <property type="entry name" value="NDH1_NuoK"/>
    <property type="match status" value="1"/>
</dbReference>
<dbReference type="InterPro" id="IPR039428">
    <property type="entry name" value="NUOK/Mnh_C1-like"/>
</dbReference>
<dbReference type="Proteomes" id="UP000594001">
    <property type="component" value="Chromosome"/>
</dbReference>
<comment type="function">
    <text evidence="9">NDH-1 shuttles electrons from NADH, via FMN and iron-sulfur (Fe-S) centers, to quinones in the respiratory chain. The immediate electron acceptor for the enzyme in this species is believed to be ubiquinone. Couples the redox reaction to proton translocation (for every two electrons transferred, four hydrogen ions are translocated across the cytoplasmic membrane), and thus conserves the redox energy in a proton gradient.</text>
</comment>
<evidence type="ECO:0000256" key="7">
    <source>
        <dbReference type="ARBA" id="ARBA00023027"/>
    </source>
</evidence>
<keyword evidence="5 9" id="KW-1278">Translocase</keyword>
<comment type="subunit">
    <text evidence="9">NDH-1 is composed of 14 different subunits. Subunits NuoA, H, J, K, L, M, N constitute the membrane sector of the complex.</text>
</comment>
<comment type="subcellular location">
    <subcellularLocation>
        <location evidence="9">Cell membrane</location>
        <topology evidence="9">Multi-pass membrane protein</topology>
    </subcellularLocation>
    <subcellularLocation>
        <location evidence="1">Membrane</location>
        <topology evidence="1">Multi-pass membrane protein</topology>
    </subcellularLocation>
</comment>
<dbReference type="InterPro" id="IPR001133">
    <property type="entry name" value="NADH_UbQ_OxRdtase_chain4L/K"/>
</dbReference>
<evidence type="ECO:0000313" key="10">
    <source>
        <dbReference type="EMBL" id="QOL19840.1"/>
    </source>
</evidence>
<feature type="transmembrane region" description="Helical" evidence="9">
    <location>
        <begin position="6"/>
        <end position="25"/>
    </location>
</feature>
<dbReference type="Pfam" id="PF00420">
    <property type="entry name" value="Oxidored_q2"/>
    <property type="match status" value="1"/>
</dbReference>
<sequence length="101" mass="11006">MIDPFHINILSILVFVIAAMGILISMNNLIKVFLCIELMFLAVSINFIAYAYAAHNIDGHVFTVFLLTVAAAESAVGLGILVFYFRKRSVISVADATVLKG</sequence>
<protein>
    <recommendedName>
        <fullName evidence="9">NADH-quinone oxidoreductase subunit K</fullName>
        <ecNumber evidence="9">7.1.1.-</ecNumber>
    </recommendedName>
    <alternativeName>
        <fullName evidence="9">NADH dehydrogenase I subunit K</fullName>
    </alternativeName>
    <alternativeName>
        <fullName evidence="9">NDH-1 subunit K</fullName>
    </alternativeName>
</protein>
<keyword evidence="9" id="KW-1003">Cell membrane</keyword>
<keyword evidence="3 9" id="KW-0813">Transport</keyword>
<keyword evidence="11" id="KW-1185">Reference proteome</keyword>
<dbReference type="GO" id="GO:0048038">
    <property type="term" value="F:quinone binding"/>
    <property type="evidence" value="ECO:0007669"/>
    <property type="project" value="UniProtKB-KW"/>
</dbReference>
<dbReference type="GO" id="GO:0030964">
    <property type="term" value="C:NADH dehydrogenase complex"/>
    <property type="evidence" value="ECO:0007669"/>
    <property type="project" value="TreeGrafter"/>
</dbReference>